<dbReference type="InterPro" id="IPR012674">
    <property type="entry name" value="Calycin"/>
</dbReference>
<dbReference type="Proteomes" id="UP000677803">
    <property type="component" value="Unassembled WGS sequence"/>
</dbReference>
<organism evidence="6 7">
    <name type="scientific">Menidia menidia</name>
    <name type="common">Atlantic silverside</name>
    <dbReference type="NCBI Taxonomy" id="238744"/>
    <lineage>
        <taxon>Eukaryota</taxon>
        <taxon>Metazoa</taxon>
        <taxon>Chordata</taxon>
        <taxon>Craniata</taxon>
        <taxon>Vertebrata</taxon>
        <taxon>Euteleostomi</taxon>
        <taxon>Actinopterygii</taxon>
        <taxon>Neopterygii</taxon>
        <taxon>Teleostei</taxon>
        <taxon>Neoteleostei</taxon>
        <taxon>Acanthomorphata</taxon>
        <taxon>Ovalentaria</taxon>
        <taxon>Atherinomorphae</taxon>
        <taxon>Atheriniformes</taxon>
        <taxon>Atherinopsidae</taxon>
        <taxon>Menidiinae</taxon>
        <taxon>Menidia</taxon>
    </lineage>
</organism>
<feature type="chain" id="PRO_5035864144" evidence="5">
    <location>
        <begin position="20"/>
        <end position="230"/>
    </location>
</feature>
<evidence type="ECO:0000313" key="6">
    <source>
        <dbReference type="EMBL" id="CAG5978896.1"/>
    </source>
</evidence>
<keyword evidence="3 5" id="KW-0732">Signal</keyword>
<dbReference type="Gene3D" id="2.40.128.20">
    <property type="match status" value="1"/>
</dbReference>
<evidence type="ECO:0000256" key="1">
    <source>
        <dbReference type="ARBA" id="ARBA00004613"/>
    </source>
</evidence>
<dbReference type="Pfam" id="PF11032">
    <property type="entry name" value="ApoM"/>
    <property type="match status" value="1"/>
</dbReference>
<comment type="caution">
    <text evidence="6">The sequence shown here is derived from an EMBL/GenBank/DDBJ whole genome shotgun (WGS) entry which is preliminary data.</text>
</comment>
<keyword evidence="4" id="KW-0325">Glycoprotein</keyword>
<protein>
    <submittedName>
        <fullName evidence="6">(Atlantic silverside) hypothetical protein</fullName>
    </submittedName>
</protein>
<comment type="subcellular location">
    <subcellularLocation>
        <location evidence="1">Secreted</location>
    </subcellularLocation>
</comment>
<dbReference type="PANTHER" id="PTHR11967:SF2">
    <property type="entry name" value="ALPHA-1-ACID GLYCOPROTEIN 1"/>
    <property type="match status" value="1"/>
</dbReference>
<feature type="signal peptide" evidence="5">
    <location>
        <begin position="1"/>
        <end position="19"/>
    </location>
</feature>
<reference evidence="6" key="1">
    <citation type="submission" date="2021-05" db="EMBL/GenBank/DDBJ databases">
        <authorList>
            <person name="Tigano A."/>
        </authorList>
    </citation>
    <scope>NUCLEOTIDE SEQUENCE</scope>
</reference>
<keyword evidence="7" id="KW-1185">Reference proteome</keyword>
<evidence type="ECO:0000256" key="3">
    <source>
        <dbReference type="ARBA" id="ARBA00022729"/>
    </source>
</evidence>
<dbReference type="InterPro" id="IPR022734">
    <property type="entry name" value="ApoM"/>
</dbReference>
<dbReference type="AlphaFoldDB" id="A0A8S4BGT7"/>
<evidence type="ECO:0000256" key="4">
    <source>
        <dbReference type="ARBA" id="ARBA00023180"/>
    </source>
</evidence>
<dbReference type="OrthoDB" id="8931017at2759"/>
<name>A0A8S4BGT7_9TELE</name>
<gene>
    <name evidence="6" type="ORF">MMEN_LOCUS16063</name>
</gene>
<accession>A0A8S4BGT7</accession>
<dbReference type="EMBL" id="CAJRST010033334">
    <property type="protein sequence ID" value="CAG5978896.1"/>
    <property type="molecule type" value="Genomic_DNA"/>
</dbReference>
<dbReference type="SUPFAM" id="SSF50814">
    <property type="entry name" value="Lipocalins"/>
    <property type="match status" value="1"/>
</dbReference>
<sequence>MRTLCVAVILLTLISVCQSASLACDKLSKPLEKGPDLPGRWYYLAFATKQCLPSTVFNAVFWPSIVMDISSKGLPNLYDANLQLKMYGFCVNETEQFFNDHVKIWDVDSDNNPTGSPNVLLQTSCPDCIVVQSEDTIGTLVLLSKRNAITEAEMKEFETQAECLGWSKPKVLNTDFDVNNCRYVEDSTTEDESEAQNLLMKVYERVKSKRQNIIDCLVDSIVNYLPASLS</sequence>
<evidence type="ECO:0000313" key="7">
    <source>
        <dbReference type="Proteomes" id="UP000677803"/>
    </source>
</evidence>
<dbReference type="PROSITE" id="PS51257">
    <property type="entry name" value="PROKAR_LIPOPROTEIN"/>
    <property type="match status" value="1"/>
</dbReference>
<dbReference type="GO" id="GO:0005576">
    <property type="term" value="C:extracellular region"/>
    <property type="evidence" value="ECO:0007669"/>
    <property type="project" value="UniProtKB-SubCell"/>
</dbReference>
<proteinExistence type="predicted"/>
<evidence type="ECO:0000256" key="5">
    <source>
        <dbReference type="SAM" id="SignalP"/>
    </source>
</evidence>
<keyword evidence="2" id="KW-0964">Secreted</keyword>
<dbReference type="PANTHER" id="PTHR11967">
    <property type="entry name" value="ALPHA-1-ACID GLYCOPROTEIN"/>
    <property type="match status" value="1"/>
</dbReference>
<evidence type="ECO:0000256" key="2">
    <source>
        <dbReference type="ARBA" id="ARBA00022525"/>
    </source>
</evidence>